<dbReference type="InterPro" id="IPR033867">
    <property type="entry name" value="Mrt4"/>
</dbReference>
<dbReference type="InterPro" id="IPR043141">
    <property type="entry name" value="Ribosomal_uL10-like_sf"/>
</dbReference>
<comment type="function">
    <text evidence="1 5">Component of the ribosome assembly machinery. Nuclear paralog of the ribosomal protein P0, it binds pre-60S subunits at an early stage of assembly in the nucleolus, and is replaced by P0 in cytoplasmic pre-60S subunits and mature 80S ribosomes.</text>
</comment>
<evidence type="ECO:0000256" key="4">
    <source>
        <dbReference type="ARBA" id="ARBA00023242"/>
    </source>
</evidence>
<organism evidence="8 11">
    <name type="scientific">Cafeteria roenbergensis</name>
    <name type="common">Marine flagellate</name>
    <dbReference type="NCBI Taxonomy" id="33653"/>
    <lineage>
        <taxon>Eukaryota</taxon>
        <taxon>Sar</taxon>
        <taxon>Stramenopiles</taxon>
        <taxon>Bigyra</taxon>
        <taxon>Opalozoa</taxon>
        <taxon>Bicosoecida</taxon>
        <taxon>Cafeteriaceae</taxon>
        <taxon>Cafeteria</taxon>
    </lineage>
</organism>
<dbReference type="GO" id="GO:0005730">
    <property type="term" value="C:nucleolus"/>
    <property type="evidence" value="ECO:0007669"/>
    <property type="project" value="UniProtKB-SubCell"/>
</dbReference>
<dbReference type="GO" id="GO:0030687">
    <property type="term" value="C:preribosome, large subunit precursor"/>
    <property type="evidence" value="ECO:0007669"/>
    <property type="project" value="TreeGrafter"/>
</dbReference>
<keyword evidence="5" id="KW-0690">Ribosome biogenesis</keyword>
<dbReference type="Pfam" id="PF17777">
    <property type="entry name" value="RL10P_insert"/>
    <property type="match status" value="1"/>
</dbReference>
<comment type="similarity">
    <text evidence="2 5">Belongs to the universal ribosomal protein uL10 family.</text>
</comment>
<evidence type="ECO:0000259" key="7">
    <source>
        <dbReference type="Pfam" id="PF17777"/>
    </source>
</evidence>
<evidence type="ECO:0000313" key="8">
    <source>
        <dbReference type="EMBL" id="KAA0161611.1"/>
    </source>
</evidence>
<gene>
    <name evidence="9" type="ORF">FNF28_00722</name>
    <name evidence="8" type="ORF">FNF31_03725</name>
</gene>
<proteinExistence type="inferred from homology"/>
<keyword evidence="4 5" id="KW-0539">Nucleus</keyword>
<dbReference type="GO" id="GO:0000027">
    <property type="term" value="P:ribosomal large subunit assembly"/>
    <property type="evidence" value="ECO:0007669"/>
    <property type="project" value="InterPro"/>
</dbReference>
<dbReference type="InterPro" id="IPR040637">
    <property type="entry name" value="Ribosomal_uL10-like_insert"/>
</dbReference>
<feature type="region of interest" description="Disordered" evidence="6">
    <location>
        <begin position="1"/>
        <end position="23"/>
    </location>
</feature>
<feature type="domain" description="Large ribosomal subunit protein uL10-like insertion" evidence="7">
    <location>
        <begin position="126"/>
        <end position="197"/>
    </location>
</feature>
<dbReference type="PANTHER" id="PTHR45841:SF1">
    <property type="entry name" value="MRNA TURNOVER PROTEIN 4 HOMOLOG"/>
    <property type="match status" value="1"/>
</dbReference>
<dbReference type="InterPro" id="IPR051742">
    <property type="entry name" value="Ribosome_Assembly_uL10"/>
</dbReference>
<dbReference type="SUPFAM" id="SSF160369">
    <property type="entry name" value="Ribosomal protein L10-like"/>
    <property type="match status" value="1"/>
</dbReference>
<keyword evidence="3 5" id="KW-0963">Cytoplasm</keyword>
<dbReference type="CDD" id="cd05796">
    <property type="entry name" value="Ribosomal_P0_like"/>
    <property type="match status" value="1"/>
</dbReference>
<dbReference type="GO" id="GO:0000956">
    <property type="term" value="P:nuclear-transcribed mRNA catabolic process"/>
    <property type="evidence" value="ECO:0007669"/>
    <property type="project" value="TreeGrafter"/>
</dbReference>
<dbReference type="EMBL" id="VLTM01000034">
    <property type="protein sequence ID" value="KAA0161611.1"/>
    <property type="molecule type" value="Genomic_DNA"/>
</dbReference>
<evidence type="ECO:0000256" key="6">
    <source>
        <dbReference type="SAM" id="MobiDB-lite"/>
    </source>
</evidence>
<dbReference type="AlphaFoldDB" id="A0A5A8DCI3"/>
<dbReference type="FunFam" id="3.30.70.1730:FF:000005">
    <property type="entry name" value="Ribosome assembly factor mrt4"/>
    <property type="match status" value="1"/>
</dbReference>
<evidence type="ECO:0000313" key="11">
    <source>
        <dbReference type="Proteomes" id="UP000325113"/>
    </source>
</evidence>
<protein>
    <recommendedName>
        <fullName evidence="5">Ribosome assembly factor mrt4</fullName>
    </recommendedName>
</protein>
<comment type="subcellular location">
    <subcellularLocation>
        <location evidence="5">Cytoplasm</location>
    </subcellularLocation>
    <subcellularLocation>
        <location evidence="5">Nucleus</location>
        <location evidence="5">Nucleolus</location>
    </subcellularLocation>
</comment>
<comment type="caution">
    <text evidence="8">The sequence shown here is derived from an EMBL/GenBank/DDBJ whole genome shotgun (WGS) entry which is preliminary data.</text>
</comment>
<evidence type="ECO:0000313" key="10">
    <source>
        <dbReference type="Proteomes" id="UP000324907"/>
    </source>
</evidence>
<evidence type="ECO:0000256" key="5">
    <source>
        <dbReference type="RuleBase" id="RU364039"/>
    </source>
</evidence>
<dbReference type="EMBL" id="VLTL01000006">
    <property type="protein sequence ID" value="KAA0171512.1"/>
    <property type="molecule type" value="Genomic_DNA"/>
</dbReference>
<dbReference type="InterPro" id="IPR043164">
    <property type="entry name" value="Ribosomal_uL10-like_insert_sf"/>
</dbReference>
<accession>A0A5A8DCI3</accession>
<dbReference type="Pfam" id="PF00466">
    <property type="entry name" value="Ribosomal_L10"/>
    <property type="match status" value="1"/>
</dbReference>
<dbReference type="PANTHER" id="PTHR45841">
    <property type="entry name" value="MRNA TURNOVER PROTEIN 4 MRTO4"/>
    <property type="match status" value="1"/>
</dbReference>
<dbReference type="GO" id="GO:0003723">
    <property type="term" value="F:RNA binding"/>
    <property type="evidence" value="ECO:0007669"/>
    <property type="project" value="TreeGrafter"/>
</dbReference>
<reference evidence="10 11" key="1">
    <citation type="submission" date="2019-07" db="EMBL/GenBank/DDBJ databases">
        <title>Genomes of Cafeteria roenbergensis.</title>
        <authorList>
            <person name="Fischer M.G."/>
            <person name="Hackl T."/>
            <person name="Roman M."/>
        </authorList>
    </citation>
    <scope>NUCLEOTIDE SEQUENCE [LARGE SCALE GENOMIC DNA]</scope>
    <source>
        <strain evidence="8 11">Cflag</strain>
        <strain evidence="9 10">RCC970-E3</strain>
    </source>
</reference>
<dbReference type="GO" id="GO:0006364">
    <property type="term" value="P:rRNA processing"/>
    <property type="evidence" value="ECO:0007669"/>
    <property type="project" value="TreeGrafter"/>
</dbReference>
<dbReference type="InterPro" id="IPR001790">
    <property type="entry name" value="Ribosomal_uL10"/>
</dbReference>
<name>A0A5A8DCI3_CAFRO</name>
<dbReference type="Gene3D" id="3.30.70.1730">
    <property type="match status" value="1"/>
</dbReference>
<evidence type="ECO:0000256" key="1">
    <source>
        <dbReference type="ARBA" id="ARBA00004046"/>
    </source>
</evidence>
<comment type="subunit">
    <text evidence="5">Associates with the pre-60S ribosomal particle.</text>
</comment>
<sequence length="237" mass="25795">MPKSKRSRTVHLTQTEKGGRERKSRLMDRIRAAIDEYDRVIVFSFDNMRSTPFKAMRETMAGHSRFFLGSNKVMQIALGRDAASAYRGGLNRVAAVLTGQVGLMCTNKTVEEVEKEFEEHGELDYARAGAIATQDIVVPAGELAGGLQHTMVPHLRKLGLPCELQKGVIVVRMETTVCKEGDRLTAEAAHLAKLLGVQMAWFSLSPVAVWERESEAFEAVVPGMGDASSSAAAASSA</sequence>
<dbReference type="Proteomes" id="UP000325113">
    <property type="component" value="Unassembled WGS sequence"/>
</dbReference>
<dbReference type="Proteomes" id="UP000324907">
    <property type="component" value="Unassembled WGS sequence"/>
</dbReference>
<evidence type="ECO:0000313" key="9">
    <source>
        <dbReference type="EMBL" id="KAA0171512.1"/>
    </source>
</evidence>
<dbReference type="GO" id="GO:0005737">
    <property type="term" value="C:cytoplasm"/>
    <property type="evidence" value="ECO:0007669"/>
    <property type="project" value="UniProtKB-SubCell"/>
</dbReference>
<dbReference type="Gene3D" id="3.90.105.20">
    <property type="match status" value="1"/>
</dbReference>
<evidence type="ECO:0000256" key="3">
    <source>
        <dbReference type="ARBA" id="ARBA00022490"/>
    </source>
</evidence>
<evidence type="ECO:0000256" key="2">
    <source>
        <dbReference type="ARBA" id="ARBA00008889"/>
    </source>
</evidence>